<dbReference type="GO" id="GO:0005634">
    <property type="term" value="C:nucleus"/>
    <property type="evidence" value="ECO:0007669"/>
    <property type="project" value="UniProtKB-SubCell"/>
</dbReference>
<comment type="subcellular location">
    <subcellularLocation>
        <location evidence="2">Cytoplasm</location>
        <location evidence="2">P-body</location>
    </subcellularLocation>
    <subcellularLocation>
        <location evidence="1">Nucleus</location>
    </subcellularLocation>
</comment>
<reference evidence="9 10" key="1">
    <citation type="submission" date="2009-11" db="EMBL/GenBank/DDBJ databases">
        <title>Annotation of Allomyces macrogynus ATCC 38327.</title>
        <authorList>
            <consortium name="The Broad Institute Genome Sequencing Platform"/>
            <person name="Russ C."/>
            <person name="Cuomo C."/>
            <person name="Burger G."/>
            <person name="Gray M.W."/>
            <person name="Holland P.W.H."/>
            <person name="King N."/>
            <person name="Lang F.B.F."/>
            <person name="Roger A.J."/>
            <person name="Ruiz-Trillo I."/>
            <person name="Young S.K."/>
            <person name="Zeng Q."/>
            <person name="Gargeya S."/>
            <person name="Fitzgerald M."/>
            <person name="Haas B."/>
            <person name="Abouelleil A."/>
            <person name="Alvarado L."/>
            <person name="Arachchi H.M."/>
            <person name="Berlin A."/>
            <person name="Chapman S.B."/>
            <person name="Gearin G."/>
            <person name="Goldberg J."/>
            <person name="Griggs A."/>
            <person name="Gujja S."/>
            <person name="Hansen M."/>
            <person name="Heiman D."/>
            <person name="Howarth C."/>
            <person name="Larimer J."/>
            <person name="Lui A."/>
            <person name="MacDonald P.J.P."/>
            <person name="McCowen C."/>
            <person name="Montmayeur A."/>
            <person name="Murphy C."/>
            <person name="Neiman D."/>
            <person name="Pearson M."/>
            <person name="Priest M."/>
            <person name="Roberts A."/>
            <person name="Saif S."/>
            <person name="Shea T."/>
            <person name="Sisk P."/>
            <person name="Stolte C."/>
            <person name="Sykes S."/>
            <person name="Wortman J."/>
            <person name="Nusbaum C."/>
            <person name="Birren B."/>
        </authorList>
    </citation>
    <scope>NUCLEOTIDE SEQUENCE [LARGE SCALE GENOMIC DNA]</scope>
    <source>
        <strain evidence="9 10">ATCC 38327</strain>
    </source>
</reference>
<keyword evidence="4" id="KW-0963">Cytoplasm</keyword>
<feature type="region of interest" description="Disordered" evidence="7">
    <location>
        <begin position="1"/>
        <end position="48"/>
    </location>
</feature>
<evidence type="ECO:0000256" key="2">
    <source>
        <dbReference type="ARBA" id="ARBA00004201"/>
    </source>
</evidence>
<dbReference type="Pfam" id="PF09770">
    <property type="entry name" value="PAT1"/>
    <property type="match status" value="2"/>
</dbReference>
<dbReference type="EMBL" id="GG745335">
    <property type="protein sequence ID" value="KNE60025.1"/>
    <property type="molecule type" value="Genomic_DNA"/>
</dbReference>
<dbReference type="OrthoDB" id="74835at2759"/>
<feature type="compositionally biased region" description="Low complexity" evidence="7">
    <location>
        <begin position="166"/>
        <end position="180"/>
    </location>
</feature>
<dbReference type="eggNOG" id="KOG4592">
    <property type="taxonomic scope" value="Eukaryota"/>
</dbReference>
<dbReference type="Proteomes" id="UP000054350">
    <property type="component" value="Unassembled WGS sequence"/>
</dbReference>
<sequence>MASSFFGFDSRLPRDRAPSLTATTPTPGRIASPNPSAPGTAPWAGAADPRNVISFHELEGLPAAPVEDERLVHHDMPFGLPLHRTASGNLSGGAPRTPRREDAPAMAPWGTPTRPPAFPGQQEHMLAESMGQVSLEQDAFSKALGRLEAARRTSQSHLPHYPPSPLTSASPAPTTSGPAAQQPGAPQFIPGRTPPPGMGPGPYPGGVMSLAELEAQLMQQRQHQQQQQQPPHGAAPSSPLPLSSAPPMMGAPAIGPDGQLIPGLPGPDGSPFPMGLPPHMMGMMPPGMGMGMMMPPPHFPGATHFAMPPHFAGMPPGMGPPPMMFPPPDMHPSMSLDEVERVMLEQQVQARMQQQMAMKRARRDARMRELSKYKWHHDAVLKRDQIARIPDFAARGRLTRMKEDFYYQRGGRSGGSLQDQIQRIVQNAKKRPKATQISLEGALGTISRKTVKNPRQILQVSAGTTSPTSTTSANPRVAHRKAALKAAEALYQLVIDIENLNRNQPTAESKRSLVMTEDGDERAMTLTEELEAWERELTTAMDTLWGRMRQPDGDVDPVVLVLSCSKGKKLWPRLVRLLAPHHAAKLALALISHAQSLDVVQHSSLPALYATPQLFPGLASSRPSIDALLEFMDATEQFMHYVVPPLVQFIADAPWNVVQSCLEVLLDRNDVVRLGASRAGLVVLTMLISRAEILHQTQLADAWPDLFQRLFAELQGHYLAFFPLTNVPNLADELARHTVPAALLLQLQQATAASTRAGTPTPAPEALAKDPAAAAAVIDLYLTDDVHVWQFLAAMAVAAGVDQQYALVAEVRDRIVGNVAAGQAAAAAAAAAVPGDVASATLVEKAERSLHNVNLFLHALGLDASQIQA</sequence>
<reference evidence="10" key="2">
    <citation type="submission" date="2009-11" db="EMBL/GenBank/DDBJ databases">
        <title>The Genome Sequence of Allomyces macrogynus strain ATCC 38327.</title>
        <authorList>
            <consortium name="The Broad Institute Genome Sequencing Platform"/>
            <person name="Russ C."/>
            <person name="Cuomo C."/>
            <person name="Shea T."/>
            <person name="Young S.K."/>
            <person name="Zeng Q."/>
            <person name="Koehrsen M."/>
            <person name="Haas B."/>
            <person name="Borodovsky M."/>
            <person name="Guigo R."/>
            <person name="Alvarado L."/>
            <person name="Berlin A."/>
            <person name="Borenstein D."/>
            <person name="Chen Z."/>
            <person name="Engels R."/>
            <person name="Freedman E."/>
            <person name="Gellesch M."/>
            <person name="Goldberg J."/>
            <person name="Griggs A."/>
            <person name="Gujja S."/>
            <person name="Heiman D."/>
            <person name="Hepburn T."/>
            <person name="Howarth C."/>
            <person name="Jen D."/>
            <person name="Larson L."/>
            <person name="Lewis B."/>
            <person name="Mehta T."/>
            <person name="Park D."/>
            <person name="Pearson M."/>
            <person name="Roberts A."/>
            <person name="Saif S."/>
            <person name="Shenoy N."/>
            <person name="Sisk P."/>
            <person name="Stolte C."/>
            <person name="Sykes S."/>
            <person name="Walk T."/>
            <person name="White J."/>
            <person name="Yandava C."/>
            <person name="Burger G."/>
            <person name="Gray M.W."/>
            <person name="Holland P.W.H."/>
            <person name="King N."/>
            <person name="Lang F.B.F."/>
            <person name="Roger A.J."/>
            <person name="Ruiz-Trillo I."/>
            <person name="Lander E."/>
            <person name="Nusbaum C."/>
        </authorList>
    </citation>
    <scope>NUCLEOTIDE SEQUENCE [LARGE SCALE GENOMIC DNA]</scope>
    <source>
        <strain evidence="10">ATCC 38327</strain>
    </source>
</reference>
<feature type="compositionally biased region" description="Low complexity" evidence="7">
    <location>
        <begin position="216"/>
        <end position="256"/>
    </location>
</feature>
<evidence type="ECO:0000256" key="6">
    <source>
        <dbReference type="ARBA" id="ARBA00023242"/>
    </source>
</evidence>
<feature type="domain" description="mRNA decay factor PAT1" evidence="8">
    <location>
        <begin position="417"/>
        <end position="725"/>
    </location>
</feature>
<comment type="similarity">
    <text evidence="3">Belongs to the PAT1 family.</text>
</comment>
<gene>
    <name evidence="9" type="ORF">AMAG_05465</name>
</gene>
<dbReference type="VEuPathDB" id="FungiDB:AMAG_05465"/>
<accession>A0A0L0SCA7</accession>
<evidence type="ECO:0000256" key="1">
    <source>
        <dbReference type="ARBA" id="ARBA00004123"/>
    </source>
</evidence>
<feature type="region of interest" description="Disordered" evidence="7">
    <location>
        <begin position="149"/>
        <end position="272"/>
    </location>
</feature>
<proteinExistence type="inferred from homology"/>
<dbReference type="GO" id="GO:0033962">
    <property type="term" value="P:P-body assembly"/>
    <property type="evidence" value="ECO:0007669"/>
    <property type="project" value="TreeGrafter"/>
</dbReference>
<name>A0A0L0SCA7_ALLM3</name>
<dbReference type="InterPro" id="IPR039900">
    <property type="entry name" value="Pat1-like"/>
</dbReference>
<evidence type="ECO:0000256" key="5">
    <source>
        <dbReference type="ARBA" id="ARBA00022884"/>
    </source>
</evidence>
<organism evidence="9 10">
    <name type="scientific">Allomyces macrogynus (strain ATCC 38327)</name>
    <name type="common">Allomyces javanicus var. macrogynus</name>
    <dbReference type="NCBI Taxonomy" id="578462"/>
    <lineage>
        <taxon>Eukaryota</taxon>
        <taxon>Fungi</taxon>
        <taxon>Fungi incertae sedis</taxon>
        <taxon>Blastocladiomycota</taxon>
        <taxon>Blastocladiomycetes</taxon>
        <taxon>Blastocladiales</taxon>
        <taxon>Blastocladiaceae</taxon>
        <taxon>Allomyces</taxon>
    </lineage>
</organism>
<dbReference type="GO" id="GO:0000932">
    <property type="term" value="C:P-body"/>
    <property type="evidence" value="ECO:0007669"/>
    <property type="project" value="UniProtKB-SubCell"/>
</dbReference>
<dbReference type="PANTHER" id="PTHR21551">
    <property type="entry name" value="TOPOISOMERASE II-ASSOCIATED PROTEIN PAT1"/>
    <property type="match status" value="1"/>
</dbReference>
<evidence type="ECO:0000313" key="10">
    <source>
        <dbReference type="Proteomes" id="UP000054350"/>
    </source>
</evidence>
<evidence type="ECO:0000256" key="4">
    <source>
        <dbReference type="ARBA" id="ARBA00022490"/>
    </source>
</evidence>
<dbReference type="InterPro" id="IPR019167">
    <property type="entry name" value="PAT1_dom"/>
</dbReference>
<feature type="compositionally biased region" description="Pro residues" evidence="7">
    <location>
        <begin position="192"/>
        <end position="203"/>
    </location>
</feature>
<feature type="region of interest" description="Disordered" evidence="7">
    <location>
        <begin position="82"/>
        <end position="120"/>
    </location>
</feature>
<keyword evidence="10" id="KW-1185">Reference proteome</keyword>
<dbReference type="PANTHER" id="PTHR21551:SF0">
    <property type="entry name" value="PROTEIN ASSOCIATED WITH TOPO II RELATED-1, ISOFORM A"/>
    <property type="match status" value="1"/>
</dbReference>
<dbReference type="AlphaFoldDB" id="A0A0L0SCA7"/>
<dbReference type="GO" id="GO:0003723">
    <property type="term" value="F:RNA binding"/>
    <property type="evidence" value="ECO:0007669"/>
    <property type="project" value="UniProtKB-KW"/>
</dbReference>
<evidence type="ECO:0000256" key="7">
    <source>
        <dbReference type="SAM" id="MobiDB-lite"/>
    </source>
</evidence>
<dbReference type="GO" id="GO:0000290">
    <property type="term" value="P:deadenylation-dependent decapping of nuclear-transcribed mRNA"/>
    <property type="evidence" value="ECO:0007669"/>
    <property type="project" value="InterPro"/>
</dbReference>
<evidence type="ECO:0000313" key="9">
    <source>
        <dbReference type="EMBL" id="KNE60025.1"/>
    </source>
</evidence>
<dbReference type="STRING" id="578462.A0A0L0SCA7"/>
<feature type="domain" description="mRNA decay factor PAT1" evidence="8">
    <location>
        <begin position="783"/>
        <end position="864"/>
    </location>
</feature>
<evidence type="ECO:0000256" key="3">
    <source>
        <dbReference type="ARBA" id="ARBA00009138"/>
    </source>
</evidence>
<keyword evidence="5" id="KW-0694">RNA-binding</keyword>
<protein>
    <recommendedName>
        <fullName evidence="8">mRNA decay factor PAT1 domain-containing protein</fullName>
    </recommendedName>
</protein>
<evidence type="ECO:0000259" key="8">
    <source>
        <dbReference type="Pfam" id="PF09770"/>
    </source>
</evidence>
<keyword evidence="6" id="KW-0539">Nucleus</keyword>